<reference evidence="7" key="1">
    <citation type="submission" date="2023-02" db="EMBL/GenBank/DDBJ databases">
        <title>Identification and recombinant expression of a fungal hydrolase from Papiliotrema laurentii that hydrolyzes apple cutin and clears colloidal polyester polyurethane.</title>
        <authorList>
            <consortium name="DOE Joint Genome Institute"/>
            <person name="Roman V.A."/>
            <person name="Bojanowski C."/>
            <person name="Crable B.R."/>
            <person name="Wagner D.N."/>
            <person name="Hung C.S."/>
            <person name="Nadeau L.J."/>
            <person name="Schratz L."/>
            <person name="Haridas S."/>
            <person name="Pangilinan J."/>
            <person name="Lipzen A."/>
            <person name="Na H."/>
            <person name="Yan M."/>
            <person name="Ng V."/>
            <person name="Grigoriev I.V."/>
            <person name="Spatafora J.W."/>
            <person name="Barlow D."/>
            <person name="Biffinger J."/>
            <person name="Kelley-Loughnane N."/>
            <person name="Varaljay V.A."/>
            <person name="Crookes-Goodson W.J."/>
        </authorList>
    </citation>
    <scope>NUCLEOTIDE SEQUENCE</scope>
    <source>
        <strain evidence="7">5307AH</strain>
    </source>
</reference>
<sequence length="276" mass="28005">MRAAFFLLLTGVMAADLTLLPRQNQSPSRSFDSDFPSKTTVPSVPKCAEECYAKARNQTSDCPDGGVVCLCVQPEVQGFVQSCLESSCSTKEYESAAQYGIDLCRAAAPGGSKAVNATSASVTPTPGSRSAAPPPPTPSPSPTGGATNNAQVDNSQNQNQNQGQNLNHDQGETPDPSQNPQNGASDIVVASGLSTTIPTLPSTIVSPSNVSGIPPTTLTSTVVASAQSRSSGGVSSHSTSARASAVSPSKTGGAMPKSPVESVMVLFAAGAIVFAF</sequence>
<dbReference type="AlphaFoldDB" id="A0AAD9FQ64"/>
<evidence type="ECO:0000256" key="2">
    <source>
        <dbReference type="ARBA" id="ARBA00022525"/>
    </source>
</evidence>
<evidence type="ECO:0000313" key="8">
    <source>
        <dbReference type="Proteomes" id="UP001182556"/>
    </source>
</evidence>
<feature type="region of interest" description="Disordered" evidence="5">
    <location>
        <begin position="114"/>
        <end position="185"/>
    </location>
</feature>
<comment type="caution">
    <text evidence="7">The sequence shown here is derived from an EMBL/GenBank/DDBJ whole genome shotgun (WGS) entry which is preliminary data.</text>
</comment>
<feature type="compositionally biased region" description="Polar residues" evidence="5">
    <location>
        <begin position="175"/>
        <end position="184"/>
    </location>
</feature>
<dbReference type="PROSITE" id="PS52012">
    <property type="entry name" value="CFEM"/>
    <property type="match status" value="1"/>
</dbReference>
<dbReference type="Pfam" id="PF05730">
    <property type="entry name" value="CFEM"/>
    <property type="match status" value="1"/>
</dbReference>
<evidence type="ECO:0000256" key="1">
    <source>
        <dbReference type="ARBA" id="ARBA00004613"/>
    </source>
</evidence>
<proteinExistence type="predicted"/>
<keyword evidence="4" id="KW-1015">Disulfide bond</keyword>
<protein>
    <recommendedName>
        <fullName evidence="6">CFEM domain-containing protein</fullName>
    </recommendedName>
</protein>
<evidence type="ECO:0000256" key="3">
    <source>
        <dbReference type="ARBA" id="ARBA00022729"/>
    </source>
</evidence>
<gene>
    <name evidence="7" type="ORF">DB88DRAFT_540155</name>
</gene>
<dbReference type="Proteomes" id="UP001182556">
    <property type="component" value="Unassembled WGS sequence"/>
</dbReference>
<evidence type="ECO:0000256" key="5">
    <source>
        <dbReference type="SAM" id="MobiDB-lite"/>
    </source>
</evidence>
<evidence type="ECO:0000313" key="7">
    <source>
        <dbReference type="EMBL" id="KAK1924073.1"/>
    </source>
</evidence>
<comment type="subcellular location">
    <subcellularLocation>
        <location evidence="1">Secreted</location>
    </subcellularLocation>
</comment>
<dbReference type="EMBL" id="JAODAN010000005">
    <property type="protein sequence ID" value="KAK1924073.1"/>
    <property type="molecule type" value="Genomic_DNA"/>
</dbReference>
<feature type="region of interest" description="Disordered" evidence="5">
    <location>
        <begin position="229"/>
        <end position="257"/>
    </location>
</feature>
<dbReference type="SMART" id="SM00747">
    <property type="entry name" value="CFEM"/>
    <property type="match status" value="1"/>
</dbReference>
<feature type="compositionally biased region" description="Low complexity" evidence="5">
    <location>
        <begin position="142"/>
        <end position="167"/>
    </location>
</feature>
<organism evidence="7 8">
    <name type="scientific">Papiliotrema laurentii</name>
    <name type="common">Cryptococcus laurentii</name>
    <dbReference type="NCBI Taxonomy" id="5418"/>
    <lineage>
        <taxon>Eukaryota</taxon>
        <taxon>Fungi</taxon>
        <taxon>Dikarya</taxon>
        <taxon>Basidiomycota</taxon>
        <taxon>Agaricomycotina</taxon>
        <taxon>Tremellomycetes</taxon>
        <taxon>Tremellales</taxon>
        <taxon>Rhynchogastremaceae</taxon>
        <taxon>Papiliotrema</taxon>
    </lineage>
</organism>
<accession>A0AAD9FQ64</accession>
<evidence type="ECO:0000259" key="6">
    <source>
        <dbReference type="PROSITE" id="PS52012"/>
    </source>
</evidence>
<keyword evidence="8" id="KW-1185">Reference proteome</keyword>
<dbReference type="GO" id="GO:0005576">
    <property type="term" value="C:extracellular region"/>
    <property type="evidence" value="ECO:0007669"/>
    <property type="project" value="UniProtKB-SubCell"/>
</dbReference>
<feature type="compositionally biased region" description="Pro residues" evidence="5">
    <location>
        <begin position="132"/>
        <end position="141"/>
    </location>
</feature>
<dbReference type="InterPro" id="IPR008427">
    <property type="entry name" value="Extracellular_membr_CFEM_dom"/>
</dbReference>
<evidence type="ECO:0000256" key="4">
    <source>
        <dbReference type="ARBA" id="ARBA00023157"/>
    </source>
</evidence>
<keyword evidence="3" id="KW-0732">Signal</keyword>
<feature type="compositionally biased region" description="Low complexity" evidence="5">
    <location>
        <begin position="229"/>
        <end position="241"/>
    </location>
</feature>
<keyword evidence="2" id="KW-0964">Secreted</keyword>
<name>A0AAD9FQ64_PAPLA</name>
<feature type="domain" description="CFEM" evidence="6">
    <location>
        <begin position="19"/>
        <end position="131"/>
    </location>
</feature>